<sequence length="156" mass="17473">MREKDVLRAWILEEHRLLELTPRFRGEVTRIQAQTREELAQAQSTGDGEMKALASEIAFHDARRRIRRARRTHSAEIAELDLTRWRELAETCARGPLPLESARAAARRAVSFWMPTGLGAASVASLSTHSTFVQARASVLAAERDGARGRHRPHGS</sequence>
<evidence type="ECO:0000313" key="2">
    <source>
        <dbReference type="Proteomes" id="UP001589793"/>
    </source>
</evidence>
<organism evidence="1 2">
    <name type="scientific">Brachybacterium hainanense</name>
    <dbReference type="NCBI Taxonomy" id="1541174"/>
    <lineage>
        <taxon>Bacteria</taxon>
        <taxon>Bacillati</taxon>
        <taxon>Actinomycetota</taxon>
        <taxon>Actinomycetes</taxon>
        <taxon>Micrococcales</taxon>
        <taxon>Dermabacteraceae</taxon>
        <taxon>Brachybacterium</taxon>
    </lineage>
</organism>
<accession>A0ABV6R903</accession>
<dbReference type="RefSeq" id="WP_376979054.1">
    <property type="nucleotide sequence ID" value="NZ_JBHLSV010000005.1"/>
</dbReference>
<evidence type="ECO:0000313" key="1">
    <source>
        <dbReference type="EMBL" id="MFC0673466.1"/>
    </source>
</evidence>
<proteinExistence type="predicted"/>
<name>A0ABV6R903_9MICO</name>
<evidence type="ECO:0008006" key="3">
    <source>
        <dbReference type="Google" id="ProtNLM"/>
    </source>
</evidence>
<comment type="caution">
    <text evidence="1">The sequence shown here is derived from an EMBL/GenBank/DDBJ whole genome shotgun (WGS) entry which is preliminary data.</text>
</comment>
<dbReference type="Proteomes" id="UP001589793">
    <property type="component" value="Unassembled WGS sequence"/>
</dbReference>
<keyword evidence="2" id="KW-1185">Reference proteome</keyword>
<reference evidence="1 2" key="1">
    <citation type="submission" date="2024-09" db="EMBL/GenBank/DDBJ databases">
        <authorList>
            <person name="Sun Q."/>
            <person name="Mori K."/>
        </authorList>
    </citation>
    <scope>NUCLEOTIDE SEQUENCE [LARGE SCALE GENOMIC DNA]</scope>
    <source>
        <strain evidence="1 2">CICC 10874</strain>
    </source>
</reference>
<protein>
    <recommendedName>
        <fullName evidence="3">DUF222 domain-containing protein</fullName>
    </recommendedName>
</protein>
<dbReference type="EMBL" id="JBHLSV010000005">
    <property type="protein sequence ID" value="MFC0673466.1"/>
    <property type="molecule type" value="Genomic_DNA"/>
</dbReference>
<gene>
    <name evidence="1" type="ORF">ACFFF6_05805</name>
</gene>